<dbReference type="Proteomes" id="UP000664161">
    <property type="component" value="Unassembled WGS sequence"/>
</dbReference>
<evidence type="ECO:0000256" key="2">
    <source>
        <dbReference type="PIRSR" id="PIRSR006232-1"/>
    </source>
</evidence>
<dbReference type="CDD" id="cd02247">
    <property type="entry name" value="cupin_pirin_C"/>
    <property type="match status" value="1"/>
</dbReference>
<keyword evidence="2" id="KW-0479">Metal-binding</keyword>
<dbReference type="SUPFAM" id="SSF51182">
    <property type="entry name" value="RmlC-like cupins"/>
    <property type="match status" value="2"/>
</dbReference>
<dbReference type="InterPro" id="IPR008778">
    <property type="entry name" value="Pirin_C_dom"/>
</dbReference>
<feature type="binding site" evidence="2">
    <location>
        <position position="116"/>
    </location>
    <ligand>
        <name>Fe cation</name>
        <dbReference type="ChEBI" id="CHEBI:24875"/>
    </ligand>
</feature>
<feature type="binding site" evidence="2">
    <location>
        <position position="72"/>
    </location>
    <ligand>
        <name>Fe cation</name>
        <dbReference type="ChEBI" id="CHEBI:24875"/>
    </ligand>
</feature>
<dbReference type="Pfam" id="PF02678">
    <property type="entry name" value="Pirin"/>
    <property type="match status" value="1"/>
</dbReference>
<keyword evidence="7" id="KW-1185">Reference proteome</keyword>
<proteinExistence type="inferred from homology"/>
<name>A0AAW4IQD9_9GAMM</name>
<dbReference type="PANTHER" id="PTHR43594:SF1">
    <property type="entry name" value="QUERCETIN 2,3-DIOXYGENASE PA2418-RELATED"/>
    <property type="match status" value="1"/>
</dbReference>
<dbReference type="InterPro" id="IPR053186">
    <property type="entry name" value="QDO-related"/>
</dbReference>
<comment type="cofactor">
    <cofactor evidence="2">
        <name>Fe cation</name>
        <dbReference type="ChEBI" id="CHEBI:24875"/>
    </cofactor>
    <text evidence="2">Binds 1 Fe cation per subunit.</text>
</comment>
<sequence length="335" mass="36416">MRPIKHIHGDKAPHWIGDGFYVKTLINHLDNDSDINYRHTDPFLLFDYGQPTTFALNPHYQTKPHGIGQHPHKGFEAVTVAYAGEISHADSTGGRGDILAGDAQWMTTGRGITHEEFHSEAFGARGGLFSMVQLWVNLPSAHKLTAPKYQSIKRADMPMVTLTADSNHQTAIGTAAIIAGDWQGIKGAASTFTPINLWDIALHRAGATTLQLPNTHNVLLLVQEGEVLVNGTAISAGHLIQFAAPTQHRAEMAAEQVATHDRIELCLLAAHTDELDATPVEAPIQKTPVETSAKLLLLSGEPIGEPVAAHGPFVMNTKEELHQTLRDYQAGRFGQ</sequence>
<dbReference type="InterPro" id="IPR014710">
    <property type="entry name" value="RmlC-like_jellyroll"/>
</dbReference>
<evidence type="ECO:0000256" key="1">
    <source>
        <dbReference type="ARBA" id="ARBA00008416"/>
    </source>
</evidence>
<dbReference type="GO" id="GO:0046872">
    <property type="term" value="F:metal ion binding"/>
    <property type="evidence" value="ECO:0007669"/>
    <property type="project" value="UniProtKB-KW"/>
</dbReference>
<dbReference type="Pfam" id="PF05726">
    <property type="entry name" value="Pirin_C"/>
    <property type="match status" value="1"/>
</dbReference>
<dbReference type="AlphaFoldDB" id="A0AAW4IQD9"/>
<comment type="caution">
    <text evidence="6">The sequence shown here is derived from an EMBL/GenBank/DDBJ whole genome shotgun (WGS) entry which is preliminary data.</text>
</comment>
<dbReference type="InterPro" id="IPR003829">
    <property type="entry name" value="Pirin_N_dom"/>
</dbReference>
<feature type="binding site" evidence="2">
    <location>
        <position position="114"/>
    </location>
    <ligand>
        <name>Fe cation</name>
        <dbReference type="ChEBI" id="CHEBI:24875"/>
    </ligand>
</feature>
<keyword evidence="2" id="KW-0408">Iron</keyword>
<dbReference type="InterPro" id="IPR011051">
    <property type="entry name" value="RmlC_Cupin_sf"/>
</dbReference>
<feature type="domain" description="Pirin C-terminal" evidence="5">
    <location>
        <begin position="291"/>
        <end position="334"/>
    </location>
</feature>
<comment type="similarity">
    <text evidence="1 3">Belongs to the pirin family.</text>
</comment>
<dbReference type="RefSeq" id="WP_207969688.1">
    <property type="nucleotide sequence ID" value="NZ_JAGBKN010000013.1"/>
</dbReference>
<evidence type="ECO:0000259" key="4">
    <source>
        <dbReference type="Pfam" id="PF02678"/>
    </source>
</evidence>
<dbReference type="PANTHER" id="PTHR43594">
    <property type="entry name" value="QUERCETIN 2,3-DIOXYGENASE"/>
    <property type="match status" value="1"/>
</dbReference>
<dbReference type="EMBL" id="JAGBKN010000013">
    <property type="protein sequence ID" value="MBO1517145.1"/>
    <property type="molecule type" value="Genomic_DNA"/>
</dbReference>
<evidence type="ECO:0000256" key="3">
    <source>
        <dbReference type="RuleBase" id="RU003457"/>
    </source>
</evidence>
<gene>
    <name evidence="6" type="ORF">J3491_07330</name>
</gene>
<dbReference type="PIRSF" id="PIRSF006232">
    <property type="entry name" value="Pirin"/>
    <property type="match status" value="1"/>
</dbReference>
<reference evidence="6 7" key="1">
    <citation type="submission" date="2021-03" db="EMBL/GenBank/DDBJ databases">
        <authorList>
            <person name="Shang D.-D."/>
            <person name="Du Z.-J."/>
            <person name="Chen G.-J."/>
        </authorList>
    </citation>
    <scope>NUCLEOTIDE SEQUENCE [LARGE SCALE GENOMIC DNA]</scope>
    <source>
        <strain evidence="6 7">F2608</strain>
    </source>
</reference>
<organism evidence="6 7">
    <name type="scientific">Psychrobacter halodurans</name>
    <dbReference type="NCBI Taxonomy" id="2818439"/>
    <lineage>
        <taxon>Bacteria</taxon>
        <taxon>Pseudomonadati</taxon>
        <taxon>Pseudomonadota</taxon>
        <taxon>Gammaproteobacteria</taxon>
        <taxon>Moraxellales</taxon>
        <taxon>Moraxellaceae</taxon>
        <taxon>Psychrobacter</taxon>
    </lineage>
</organism>
<dbReference type="Gene3D" id="2.60.120.10">
    <property type="entry name" value="Jelly Rolls"/>
    <property type="match status" value="2"/>
</dbReference>
<feature type="binding site" evidence="2">
    <location>
        <position position="70"/>
    </location>
    <ligand>
        <name>Fe cation</name>
        <dbReference type="ChEBI" id="CHEBI:24875"/>
    </ligand>
</feature>
<dbReference type="InterPro" id="IPR012093">
    <property type="entry name" value="Pirin"/>
</dbReference>
<protein>
    <submittedName>
        <fullName evidence="6">Pirin family protein</fullName>
    </submittedName>
</protein>
<evidence type="ECO:0000313" key="6">
    <source>
        <dbReference type="EMBL" id="MBO1517145.1"/>
    </source>
</evidence>
<feature type="domain" description="Pirin N-terminal" evidence="4">
    <location>
        <begin position="36"/>
        <end position="136"/>
    </location>
</feature>
<evidence type="ECO:0000259" key="5">
    <source>
        <dbReference type="Pfam" id="PF05726"/>
    </source>
</evidence>
<accession>A0AAW4IQD9</accession>
<evidence type="ECO:0000313" key="7">
    <source>
        <dbReference type="Proteomes" id="UP000664161"/>
    </source>
</evidence>